<keyword evidence="1" id="KW-1133">Transmembrane helix</keyword>
<evidence type="ECO:0000313" key="3">
    <source>
        <dbReference type="Proteomes" id="UP000003917"/>
    </source>
</evidence>
<dbReference type="Proteomes" id="UP000003917">
    <property type="component" value="Unassembled WGS sequence"/>
</dbReference>
<name>I9BQB0_BACFG</name>
<reference evidence="2 3" key="1">
    <citation type="submission" date="2012-02" db="EMBL/GenBank/DDBJ databases">
        <title>The Genome Sequence of Bacteroides fragilis CL05T12C13.</title>
        <authorList>
            <consortium name="The Broad Institute Genome Sequencing Platform"/>
            <person name="Earl A."/>
            <person name="Ward D."/>
            <person name="Feldgarden M."/>
            <person name="Gevers D."/>
            <person name="Zitomersky N.L."/>
            <person name="Coyne M.J."/>
            <person name="Comstock L.E."/>
            <person name="Young S.K."/>
            <person name="Zeng Q."/>
            <person name="Gargeya S."/>
            <person name="Fitzgerald M."/>
            <person name="Haas B."/>
            <person name="Abouelleil A."/>
            <person name="Alvarado L."/>
            <person name="Arachchi H.M."/>
            <person name="Berlin A."/>
            <person name="Chapman S.B."/>
            <person name="Gearin G."/>
            <person name="Goldberg J."/>
            <person name="Griggs A."/>
            <person name="Gujja S."/>
            <person name="Hansen M."/>
            <person name="Heiman D."/>
            <person name="Howarth C."/>
            <person name="Larimer J."/>
            <person name="Lui A."/>
            <person name="MacDonald P.J.P."/>
            <person name="McCowen C."/>
            <person name="Montmayeur A."/>
            <person name="Murphy C."/>
            <person name="Neiman D."/>
            <person name="Pearson M."/>
            <person name="Priest M."/>
            <person name="Roberts A."/>
            <person name="Saif S."/>
            <person name="Shea T."/>
            <person name="Sisk P."/>
            <person name="Stolte C."/>
            <person name="Sykes S."/>
            <person name="Wortman J."/>
            <person name="Nusbaum C."/>
            <person name="Birren B."/>
        </authorList>
    </citation>
    <scope>NUCLEOTIDE SEQUENCE [LARGE SCALE GENOMIC DNA]</scope>
    <source>
        <strain evidence="2 3">CL05T12C13</strain>
    </source>
</reference>
<evidence type="ECO:0000313" key="2">
    <source>
        <dbReference type="EMBL" id="EIZ01936.1"/>
    </source>
</evidence>
<dbReference type="RefSeq" id="WP_005801954.1">
    <property type="nucleotide sequence ID" value="NZ_JH724193.1"/>
</dbReference>
<keyword evidence="1" id="KW-0472">Membrane</keyword>
<comment type="caution">
    <text evidence="2">The sequence shown here is derived from an EMBL/GenBank/DDBJ whole genome shotgun (WGS) entry which is preliminary data.</text>
</comment>
<organism evidence="2 3">
    <name type="scientific">Bacteroides fragilis CL05T12C13</name>
    <dbReference type="NCBI Taxonomy" id="997881"/>
    <lineage>
        <taxon>Bacteria</taxon>
        <taxon>Pseudomonadati</taxon>
        <taxon>Bacteroidota</taxon>
        <taxon>Bacteroidia</taxon>
        <taxon>Bacteroidales</taxon>
        <taxon>Bacteroidaceae</taxon>
        <taxon>Bacteroides</taxon>
    </lineage>
</organism>
<sequence>MKLLLQHRILIGYIVLIAVIGSMAAIMFYERNRVRNIEMFISVIRNVEQITATVYNHRNLLIVFHADFPPTKSETVIPYLL</sequence>
<dbReference type="AlphaFoldDB" id="I9BQB0"/>
<accession>I9BQB0</accession>
<gene>
    <name evidence="2" type="ORF">HMPREF1080_00166</name>
</gene>
<dbReference type="EMBL" id="AGXP01000004">
    <property type="protein sequence ID" value="EIZ01936.1"/>
    <property type="molecule type" value="Genomic_DNA"/>
</dbReference>
<feature type="transmembrane region" description="Helical" evidence="1">
    <location>
        <begin position="6"/>
        <end position="29"/>
    </location>
</feature>
<proteinExistence type="predicted"/>
<keyword evidence="1" id="KW-0812">Transmembrane</keyword>
<protein>
    <submittedName>
        <fullName evidence="2">Uncharacterized protein</fullName>
    </submittedName>
</protein>
<evidence type="ECO:0000256" key="1">
    <source>
        <dbReference type="SAM" id="Phobius"/>
    </source>
</evidence>
<dbReference type="HOGENOM" id="CLU_2566692_0_0_10"/>
<dbReference type="PATRIC" id="fig|997881.3.peg.172"/>